<protein>
    <submittedName>
        <fullName evidence="3">2-keto-4-pentenoate hydratase</fullName>
    </submittedName>
</protein>
<proteinExistence type="predicted"/>
<dbReference type="Gene3D" id="3.90.850.10">
    <property type="entry name" value="Fumarylacetoacetase-like, C-terminal domain"/>
    <property type="match status" value="1"/>
</dbReference>
<name>A0A3C1KP84_9GAMM</name>
<dbReference type="InterPro" id="IPR036663">
    <property type="entry name" value="Fumarylacetoacetase_C_sf"/>
</dbReference>
<evidence type="ECO:0000313" key="4">
    <source>
        <dbReference type="Proteomes" id="UP000259273"/>
    </source>
</evidence>
<reference evidence="3 4" key="1">
    <citation type="journal article" date="2018" name="Nat. Biotechnol.">
        <title>A standardized bacterial taxonomy based on genome phylogeny substantially revises the tree of life.</title>
        <authorList>
            <person name="Parks D.H."/>
            <person name="Chuvochina M."/>
            <person name="Waite D.W."/>
            <person name="Rinke C."/>
            <person name="Skarshewski A."/>
            <person name="Chaumeil P.A."/>
            <person name="Hugenholtz P."/>
        </authorList>
    </citation>
    <scope>NUCLEOTIDE SEQUENCE [LARGE SCALE GENOMIC DNA]</scope>
    <source>
        <strain evidence="3">UBA9158</strain>
    </source>
</reference>
<dbReference type="STRING" id="1121937.GCA_000423125_02613"/>
<dbReference type="AlphaFoldDB" id="A0A3C1KP84"/>
<accession>A0A3C1KP84</accession>
<sequence length="216" mass="23665">MLHSLSPAARTPRVHSICLNQRFLQPSKIVCIGRNYAAHISELGNDVPDDMVVFIKPNSALGDTLYAERGEPLHYEGEIVLLWENGGFSAVGFGLDLTRRELQNTLKAKGLPWERAKAFDGAALCSEFVTLNTPLETLALELYVNDEMRQAGNVGMMLYPPPAILENLADFITLEDGDLVMTGTPAGVGEVRRGDRFHGRVLAGDTLLVEGSWTAR</sequence>
<feature type="domain" description="Fumarylacetoacetase-like C-terminal" evidence="2">
    <location>
        <begin position="28"/>
        <end position="207"/>
    </location>
</feature>
<gene>
    <name evidence="3" type="ORF">DCP75_12290</name>
</gene>
<evidence type="ECO:0000259" key="2">
    <source>
        <dbReference type="Pfam" id="PF01557"/>
    </source>
</evidence>
<comment type="caution">
    <text evidence="3">The sequence shown here is derived from an EMBL/GenBank/DDBJ whole genome shotgun (WGS) entry which is preliminary data.</text>
</comment>
<keyword evidence="1" id="KW-0479">Metal-binding</keyword>
<dbReference type="EMBL" id="DMND01000169">
    <property type="protein sequence ID" value="HAN28475.1"/>
    <property type="molecule type" value="Genomic_DNA"/>
</dbReference>
<evidence type="ECO:0000256" key="1">
    <source>
        <dbReference type="ARBA" id="ARBA00022723"/>
    </source>
</evidence>
<dbReference type="InterPro" id="IPR011234">
    <property type="entry name" value="Fumarylacetoacetase-like_C"/>
</dbReference>
<dbReference type="Proteomes" id="UP000259273">
    <property type="component" value="Unassembled WGS sequence"/>
</dbReference>
<dbReference type="PANTHER" id="PTHR11820">
    <property type="entry name" value="ACYLPYRUVASE"/>
    <property type="match status" value="1"/>
</dbReference>
<dbReference type="GO" id="GO:0018773">
    <property type="term" value="F:acetylpyruvate hydrolase activity"/>
    <property type="evidence" value="ECO:0007669"/>
    <property type="project" value="TreeGrafter"/>
</dbReference>
<dbReference type="Pfam" id="PF01557">
    <property type="entry name" value="FAA_hydrolase"/>
    <property type="match status" value="1"/>
</dbReference>
<evidence type="ECO:0000313" key="3">
    <source>
        <dbReference type="EMBL" id="HAN28475.1"/>
    </source>
</evidence>
<dbReference type="PANTHER" id="PTHR11820:SF7">
    <property type="entry name" value="ACYLPYRUVASE FAHD1, MITOCHONDRIAL"/>
    <property type="match status" value="1"/>
</dbReference>
<dbReference type="GO" id="GO:0046872">
    <property type="term" value="F:metal ion binding"/>
    <property type="evidence" value="ECO:0007669"/>
    <property type="project" value="UniProtKB-KW"/>
</dbReference>
<dbReference type="SUPFAM" id="SSF56529">
    <property type="entry name" value="FAH"/>
    <property type="match status" value="1"/>
</dbReference>
<organism evidence="3 4">
    <name type="scientific">Haliea salexigens</name>
    <dbReference type="NCBI Taxonomy" id="287487"/>
    <lineage>
        <taxon>Bacteria</taxon>
        <taxon>Pseudomonadati</taxon>
        <taxon>Pseudomonadota</taxon>
        <taxon>Gammaproteobacteria</taxon>
        <taxon>Cellvibrionales</taxon>
        <taxon>Halieaceae</taxon>
        <taxon>Haliea</taxon>
    </lineage>
</organism>